<reference evidence="1 2" key="1">
    <citation type="submission" date="2020-07" db="EMBL/GenBank/DDBJ databases">
        <title>Genomic Encyclopedia of Type Strains, Phase IV (KMG-V): Genome sequencing to study the core and pangenomes of soil and plant-associated prokaryotes.</title>
        <authorList>
            <person name="Whitman W."/>
        </authorList>
    </citation>
    <scope>NUCLEOTIDE SEQUENCE [LARGE SCALE GENOMIC DNA]</scope>
    <source>
        <strain evidence="1 2">M8UP30</strain>
    </source>
</reference>
<name>A0A7Y9NKE3_9BACT</name>
<organism evidence="1 2">
    <name type="scientific">Tunturiibacter lichenicola</name>
    <dbReference type="NCBI Taxonomy" id="2051959"/>
    <lineage>
        <taxon>Bacteria</taxon>
        <taxon>Pseudomonadati</taxon>
        <taxon>Acidobacteriota</taxon>
        <taxon>Terriglobia</taxon>
        <taxon>Terriglobales</taxon>
        <taxon>Acidobacteriaceae</taxon>
        <taxon>Tunturiibacter</taxon>
    </lineage>
</organism>
<dbReference type="InterPro" id="IPR012347">
    <property type="entry name" value="Ferritin-like"/>
</dbReference>
<dbReference type="Proteomes" id="UP000534186">
    <property type="component" value="Unassembled WGS sequence"/>
</dbReference>
<dbReference type="SUPFAM" id="SSF47240">
    <property type="entry name" value="Ferritin-like"/>
    <property type="match status" value="1"/>
</dbReference>
<dbReference type="Gene3D" id="1.20.1260.10">
    <property type="match status" value="1"/>
</dbReference>
<accession>A0A7Y9NKE3</accession>
<evidence type="ECO:0000313" key="1">
    <source>
        <dbReference type="EMBL" id="NYF50792.1"/>
    </source>
</evidence>
<proteinExistence type="predicted"/>
<sequence>MLRPEGEAKTDSDNERLLAALEANWQAEMEGHYTYSALAKGETKSTAAERFTCLAAAEKHHAGLWAERILELGGQVPK</sequence>
<dbReference type="EMBL" id="JACCCV010000001">
    <property type="protein sequence ID" value="NYF50792.1"/>
    <property type="molecule type" value="Genomic_DNA"/>
</dbReference>
<comment type="caution">
    <text evidence="1">The sequence shown here is derived from an EMBL/GenBank/DDBJ whole genome shotgun (WGS) entry which is preliminary data.</text>
</comment>
<protein>
    <submittedName>
        <fullName evidence="1">Ferritin-like protein</fullName>
    </submittedName>
</protein>
<gene>
    <name evidence="1" type="ORF">HDF12_001157</name>
</gene>
<evidence type="ECO:0000313" key="2">
    <source>
        <dbReference type="Proteomes" id="UP000534186"/>
    </source>
</evidence>
<dbReference type="InterPro" id="IPR009078">
    <property type="entry name" value="Ferritin-like_SF"/>
</dbReference>
<dbReference type="AlphaFoldDB" id="A0A7Y9NKE3"/>